<sequence>MENNYKLTINTTNAEQHRGSVSSTNSLEVPATPTRSPKKVSFSDDLPYDNGAGDKAGSAANQQHNTNNHNNNALSKSSDKMINSLNLNSTTTSDQQQRNTSTIRPSTTTTTLEHQVQLMVEKEPPSQNPVEFMLTQAAQYLEKMHAPNVAKVVVPQESHSKNQANDSHKFKSSLNIDLVDGGHHQSSGNATTTTTTNPQIITTPTQTMSPPLNATTATTILSYTPPSPVPAVLHLTSRSGSISPSGLSTPSTEAARSTKSSTSSAESTTSLETPYKPPRSSMINSGAAAANKSTPCNNAPLQECSSDMQEISEEQAEHAIKYMEGYNLNLDKNNCSAMELEAKRDKIRWLLISECSALLGEGKHTREGFRKQFLQEEFQKKLFHLFDLDGNGYLVQDRWIEHLKGRLTDDRQMDYAEQLESVAYVICGENSKITFKNFTDIWHARGILDKLYRLIDSDGTNSISTNQIMEFISHLTNSRPRTGFDKSSLARLEQLFRNTVGNEREIRREEFKKIVISKNPFFTERVFQIFDKDNSGSISLQEFIDAIQQFSGQSADDKIRFLFKVYDIDGQCLNFNCAWILVLMLRNSLTYLRSRGLSTYLPLDNHIYLHKLTGIVVSVLSLVHTVMHLFNFSIIVVNDPQINAGHYTIGEWLLTDRPGLFGLIPGCANPTGMALFIILLIMYICSQPFVRRKGSFEVFYWTHLLYIPFWILVLFHGPNFWKWFFIPGIIYTVERILRFVWMRGDHGKTYISSGLLLPSKVVHLVIKRPNNFNFRPGDYVFVNIPVIANYEWHPFTISSAPEQEDYMWLHIRTVGEWTNRLYRYFEKEQQRLHNGKIIAHKQAIPTSSLLQISEENSKTISSTPQTDFLAQNLAKIQQSSSFDSNVVAKTLQDVPTNPMRPPRHNYTPSKLATESISASHVAEQARASNSSSGDRIRSFKKTLQRTFSRKDVASKEKRLSGHSNDGFVTDDSDLASITELGKRRKLKKLMGDKPPLEKSVSLPDIAVKTKRRERFKALHTLGRSESERSFDETRIRRARLSSGFAYMSPQNKSLAQSFRYMRNKPTIIAFKTPSVEESETEFTPKQNHTEQTCNAIQAEEGRVSTDHSNNNKDTNHDDADMVVSKPLEDHTNHHYNSRSSTTTNNRVGRFRRPTFLRSLSTSIKNRGSSGSIPANGTTNSGGKVILDAGVLEIFIDGPYGAPSSHIFMAQHAVLIGTGIGVTPFASILQSIMHRYWKARHHCPRCLFEWASDIPKSVMNLRKVDFFWINRDQRSFEWFVNLLSQLEIEQAELGGAMERFLDMHMYITSALQRTDMKAVGLQLALDLLHEKGKRDLITGLKTRTNAGRPNWDKVFKQLQAQKKGKVTVFYCGPPQLAKTLRIKCDQYGFAFRKECF</sequence>
<dbReference type="GO" id="GO:0006952">
    <property type="term" value="P:defense response"/>
    <property type="evidence" value="ECO:0007669"/>
    <property type="project" value="TreeGrafter"/>
</dbReference>
<keyword evidence="2" id="KW-0285">Flavoprotein</keyword>
<dbReference type="STRING" id="7370.A0A1I8ME82"/>
<evidence type="ECO:0000259" key="12">
    <source>
        <dbReference type="PROSITE" id="PS50222"/>
    </source>
</evidence>
<evidence type="ECO:0000256" key="6">
    <source>
        <dbReference type="ARBA" id="ARBA00022857"/>
    </source>
</evidence>
<dbReference type="InterPro" id="IPR013130">
    <property type="entry name" value="Fe3_Rdtase_TM_dom"/>
</dbReference>
<dbReference type="VEuPathDB" id="VectorBase:MDOA003997"/>
<feature type="compositionally biased region" description="Polar residues" evidence="10">
    <location>
        <begin position="1"/>
        <end position="27"/>
    </location>
</feature>
<evidence type="ECO:0000256" key="9">
    <source>
        <dbReference type="ARBA" id="ARBA00023136"/>
    </source>
</evidence>
<feature type="domain" description="EF-hand" evidence="12">
    <location>
        <begin position="443"/>
        <end position="478"/>
    </location>
</feature>
<dbReference type="PRINTS" id="PR00450">
    <property type="entry name" value="RECOVERIN"/>
</dbReference>
<dbReference type="SUPFAM" id="SSF63380">
    <property type="entry name" value="Riboflavin synthase domain-like"/>
    <property type="match status" value="1"/>
</dbReference>
<dbReference type="Gene3D" id="2.40.30.10">
    <property type="entry name" value="Translation factors"/>
    <property type="match status" value="1"/>
</dbReference>
<name>A0A1I8ME82_MUSDO</name>
<keyword evidence="7 11" id="KW-1133">Transmembrane helix</keyword>
<evidence type="ECO:0000256" key="7">
    <source>
        <dbReference type="ARBA" id="ARBA00022989"/>
    </source>
</evidence>
<dbReference type="Pfam" id="PF01794">
    <property type="entry name" value="Ferric_reduct"/>
    <property type="match status" value="1"/>
</dbReference>
<dbReference type="EnsemblMetazoa" id="MDOA003997-RA">
    <property type="protein sequence ID" value="MDOA003997-PA"/>
    <property type="gene ID" value="MDOA003997"/>
</dbReference>
<dbReference type="PROSITE" id="PS00018">
    <property type="entry name" value="EF_HAND_1"/>
    <property type="match status" value="1"/>
</dbReference>
<feature type="compositionally biased region" description="Low complexity" evidence="10">
    <location>
        <begin position="191"/>
        <end position="207"/>
    </location>
</feature>
<keyword evidence="5" id="KW-0106">Calcium</keyword>
<dbReference type="Gene3D" id="1.10.238.10">
    <property type="entry name" value="EF-hand"/>
    <property type="match status" value="2"/>
</dbReference>
<feature type="region of interest" description="Disordered" evidence="10">
    <location>
        <begin position="236"/>
        <end position="294"/>
    </location>
</feature>
<keyword evidence="9 11" id="KW-0472">Membrane</keyword>
<dbReference type="SFLD" id="SFLDG01169">
    <property type="entry name" value="NADPH_oxidase_subgroup_(NOX)"/>
    <property type="match status" value="1"/>
</dbReference>
<dbReference type="PANTHER" id="PTHR11972:SF58">
    <property type="entry name" value="NADPH OXIDASE 5"/>
    <property type="match status" value="1"/>
</dbReference>
<feature type="compositionally biased region" description="Basic and acidic residues" evidence="10">
    <location>
        <begin position="950"/>
        <end position="959"/>
    </location>
</feature>
<evidence type="ECO:0000259" key="13">
    <source>
        <dbReference type="PROSITE" id="PS51384"/>
    </source>
</evidence>
<dbReference type="GO" id="GO:0005509">
    <property type="term" value="F:calcium ion binding"/>
    <property type="evidence" value="ECO:0007669"/>
    <property type="project" value="InterPro"/>
</dbReference>
<dbReference type="SUPFAM" id="SSF52343">
    <property type="entry name" value="Ferredoxin reductase-like, C-terminal NADP-linked domain"/>
    <property type="match status" value="1"/>
</dbReference>
<evidence type="ECO:0000256" key="5">
    <source>
        <dbReference type="ARBA" id="ARBA00022837"/>
    </source>
</evidence>
<gene>
    <name evidence="14" type="primary">101895123</name>
</gene>
<evidence type="ECO:0000256" key="10">
    <source>
        <dbReference type="SAM" id="MobiDB-lite"/>
    </source>
</evidence>
<evidence type="ECO:0008006" key="15">
    <source>
        <dbReference type="Google" id="ProtNLM"/>
    </source>
</evidence>
<dbReference type="Pfam" id="PF08022">
    <property type="entry name" value="FAD_binding_8"/>
    <property type="match status" value="1"/>
</dbReference>
<evidence type="ECO:0000256" key="3">
    <source>
        <dbReference type="ARBA" id="ARBA00022692"/>
    </source>
</evidence>
<dbReference type="InterPro" id="IPR013121">
    <property type="entry name" value="Fe_red_NAD-bd_6"/>
</dbReference>
<comment type="subcellular location">
    <subcellularLocation>
        <location evidence="1">Membrane</location>
        <topology evidence="1">Multi-pass membrane protein</topology>
    </subcellularLocation>
</comment>
<feature type="compositionally biased region" description="Low complexity" evidence="10">
    <location>
        <begin position="59"/>
        <end position="73"/>
    </location>
</feature>
<reference evidence="14" key="1">
    <citation type="submission" date="2020-05" db="UniProtKB">
        <authorList>
            <consortium name="EnsemblMetazoa"/>
        </authorList>
    </citation>
    <scope>IDENTIFICATION</scope>
    <source>
        <strain evidence="14">Aabys</strain>
    </source>
</reference>
<feature type="domain" description="FAD-binding FR-type" evidence="13">
    <location>
        <begin position="723"/>
        <end position="871"/>
    </location>
</feature>
<dbReference type="InterPro" id="IPR002048">
    <property type="entry name" value="EF_hand_dom"/>
</dbReference>
<dbReference type="VEuPathDB" id="VectorBase:MDOMA2_012423"/>
<dbReference type="SFLD" id="SFLDS00052">
    <property type="entry name" value="Ferric_Reductase_Domain"/>
    <property type="match status" value="1"/>
</dbReference>
<dbReference type="FunFam" id="2.40.30.10:FF:000056">
    <property type="entry name" value="NADPH oxidase 5"/>
    <property type="match status" value="1"/>
</dbReference>
<dbReference type="SUPFAM" id="SSF47473">
    <property type="entry name" value="EF-hand"/>
    <property type="match status" value="2"/>
</dbReference>
<feature type="compositionally biased region" description="Polar residues" evidence="10">
    <location>
        <begin position="89"/>
        <end position="99"/>
    </location>
</feature>
<dbReference type="PANTHER" id="PTHR11972">
    <property type="entry name" value="NADPH OXIDASE"/>
    <property type="match status" value="1"/>
</dbReference>
<dbReference type="InterPro" id="IPR018247">
    <property type="entry name" value="EF_Hand_1_Ca_BS"/>
</dbReference>
<feature type="transmembrane region" description="Helical" evidence="11">
    <location>
        <begin position="698"/>
        <end position="717"/>
    </location>
</feature>
<keyword evidence="3 11" id="KW-0812">Transmembrane</keyword>
<protein>
    <recommendedName>
        <fullName evidence="15">NADPH oxidase 5</fullName>
    </recommendedName>
</protein>
<feature type="compositionally biased region" description="Low complexity" evidence="10">
    <location>
        <begin position="100"/>
        <end position="110"/>
    </location>
</feature>
<evidence type="ECO:0000313" key="14">
    <source>
        <dbReference type="EnsemblMetazoa" id="MDOA003997-PA"/>
    </source>
</evidence>
<dbReference type="Pfam" id="PF00036">
    <property type="entry name" value="EF-hand_1"/>
    <property type="match status" value="1"/>
</dbReference>
<feature type="region of interest" description="Disordered" evidence="10">
    <location>
        <begin position="1"/>
        <end position="76"/>
    </location>
</feature>
<dbReference type="InterPro" id="IPR039261">
    <property type="entry name" value="FNR_nucleotide-bd"/>
</dbReference>
<dbReference type="InterPro" id="IPR017927">
    <property type="entry name" value="FAD-bd_FR_type"/>
</dbReference>
<dbReference type="SMART" id="SM00054">
    <property type="entry name" value="EFh"/>
    <property type="match status" value="3"/>
</dbReference>
<dbReference type="InterPro" id="IPR013112">
    <property type="entry name" value="FAD-bd_8"/>
</dbReference>
<organism evidence="14">
    <name type="scientific">Musca domestica</name>
    <name type="common">House fly</name>
    <dbReference type="NCBI Taxonomy" id="7370"/>
    <lineage>
        <taxon>Eukaryota</taxon>
        <taxon>Metazoa</taxon>
        <taxon>Ecdysozoa</taxon>
        <taxon>Arthropoda</taxon>
        <taxon>Hexapoda</taxon>
        <taxon>Insecta</taxon>
        <taxon>Pterygota</taxon>
        <taxon>Neoptera</taxon>
        <taxon>Endopterygota</taxon>
        <taxon>Diptera</taxon>
        <taxon>Brachycera</taxon>
        <taxon>Muscomorpha</taxon>
        <taxon>Muscoidea</taxon>
        <taxon>Muscidae</taxon>
        <taxon>Musca</taxon>
    </lineage>
</organism>
<dbReference type="eggNOG" id="KOG0039">
    <property type="taxonomic scope" value="Eukaryota"/>
</dbReference>
<dbReference type="GO" id="GO:0043020">
    <property type="term" value="C:NADPH oxidase complex"/>
    <property type="evidence" value="ECO:0007669"/>
    <property type="project" value="TreeGrafter"/>
</dbReference>
<keyword evidence="6" id="KW-0521">NADP</keyword>
<dbReference type="Pfam" id="PF08030">
    <property type="entry name" value="NAD_binding_6"/>
    <property type="match status" value="1"/>
</dbReference>
<dbReference type="GO" id="GO:0016175">
    <property type="term" value="F:superoxide-generating NAD(P)H oxidase activity"/>
    <property type="evidence" value="ECO:0007669"/>
    <property type="project" value="TreeGrafter"/>
</dbReference>
<feature type="region of interest" description="Disordered" evidence="10">
    <location>
        <begin position="918"/>
        <end position="938"/>
    </location>
</feature>
<accession>A0A1I8ME82</accession>
<evidence type="ECO:0000256" key="8">
    <source>
        <dbReference type="ARBA" id="ARBA00023002"/>
    </source>
</evidence>
<feature type="region of interest" description="Disordered" evidence="10">
    <location>
        <begin position="89"/>
        <end position="110"/>
    </location>
</feature>
<dbReference type="CDD" id="cd00051">
    <property type="entry name" value="EFh"/>
    <property type="match status" value="1"/>
</dbReference>
<evidence type="ECO:0000256" key="4">
    <source>
        <dbReference type="ARBA" id="ARBA00022827"/>
    </source>
</evidence>
<dbReference type="CDD" id="cd06186">
    <property type="entry name" value="NOX_Duox_like_FAD_NADP"/>
    <property type="match status" value="2"/>
</dbReference>
<feature type="compositionally biased region" description="Low complexity" evidence="10">
    <location>
        <begin position="236"/>
        <end position="273"/>
    </location>
</feature>
<feature type="region of interest" description="Disordered" evidence="10">
    <location>
        <begin position="183"/>
        <end position="212"/>
    </location>
</feature>
<dbReference type="PROSITE" id="PS51384">
    <property type="entry name" value="FAD_FR"/>
    <property type="match status" value="1"/>
</dbReference>
<dbReference type="OrthoDB" id="167398at2759"/>
<dbReference type="InterPro" id="IPR011992">
    <property type="entry name" value="EF-hand-dom_pair"/>
</dbReference>
<evidence type="ECO:0000256" key="11">
    <source>
        <dbReference type="SAM" id="Phobius"/>
    </source>
</evidence>
<feature type="domain" description="EF-hand" evidence="12">
    <location>
        <begin position="518"/>
        <end position="553"/>
    </location>
</feature>
<dbReference type="VEuPathDB" id="VectorBase:MDOMA2_011130"/>
<proteinExistence type="predicted"/>
<dbReference type="InterPro" id="IPR017938">
    <property type="entry name" value="Riboflavin_synthase-like_b-brl"/>
</dbReference>
<keyword evidence="4" id="KW-0274">FAD</keyword>
<dbReference type="PROSITE" id="PS50222">
    <property type="entry name" value="EF_HAND_2"/>
    <property type="match status" value="2"/>
</dbReference>
<evidence type="ECO:0000256" key="1">
    <source>
        <dbReference type="ARBA" id="ARBA00004141"/>
    </source>
</evidence>
<dbReference type="InterPro" id="IPR050369">
    <property type="entry name" value="RBOH/FRE"/>
</dbReference>
<feature type="region of interest" description="Disordered" evidence="10">
    <location>
        <begin position="950"/>
        <end position="971"/>
    </location>
</feature>
<dbReference type="Gene3D" id="3.40.50.80">
    <property type="entry name" value="Nucleotide-binding domain of ferredoxin-NADP reductase (FNR) module"/>
    <property type="match status" value="1"/>
</dbReference>
<evidence type="ECO:0000256" key="2">
    <source>
        <dbReference type="ARBA" id="ARBA00022630"/>
    </source>
</evidence>
<feature type="transmembrane region" description="Helical" evidence="11">
    <location>
        <begin position="660"/>
        <end position="686"/>
    </location>
</feature>
<keyword evidence="8" id="KW-0560">Oxidoreductase</keyword>
<dbReference type="GO" id="GO:0042554">
    <property type="term" value="P:superoxide anion generation"/>
    <property type="evidence" value="ECO:0007669"/>
    <property type="project" value="TreeGrafter"/>
</dbReference>
<dbReference type="FunFam" id="3.40.50.80:FF:000012">
    <property type="entry name" value="NADPH oxidase, isoform B"/>
    <property type="match status" value="1"/>
</dbReference>